<dbReference type="InterPro" id="IPR010982">
    <property type="entry name" value="Lambda_DNA-bd_dom_sf"/>
</dbReference>
<accession>A0A1I4IXA2</accession>
<feature type="domain" description="HTH cro/C1-type" evidence="1">
    <location>
        <begin position="79"/>
        <end position="132"/>
    </location>
</feature>
<protein>
    <submittedName>
        <fullName evidence="2">Helix-turn-helix domain-containing protein</fullName>
    </submittedName>
</protein>
<dbReference type="SMART" id="SM00530">
    <property type="entry name" value="HTH_XRE"/>
    <property type="match status" value="1"/>
</dbReference>
<dbReference type="AlphaFoldDB" id="A0A1I4IXA2"/>
<dbReference type="InterPro" id="IPR002052">
    <property type="entry name" value="DNA_methylase_N6_adenine_CS"/>
</dbReference>
<dbReference type="STRING" id="195913.SAMN04488004_13014"/>
<dbReference type="Gene3D" id="1.10.260.40">
    <property type="entry name" value="lambda repressor-like DNA-binding domains"/>
    <property type="match status" value="1"/>
</dbReference>
<name>A0A1I4IXA2_9RHOB</name>
<dbReference type="SUPFAM" id="SSF47413">
    <property type="entry name" value="lambda repressor-like DNA-binding domains"/>
    <property type="match status" value="1"/>
</dbReference>
<dbReference type="PROSITE" id="PS50943">
    <property type="entry name" value="HTH_CROC1"/>
    <property type="match status" value="1"/>
</dbReference>
<reference evidence="2 3" key="1">
    <citation type="submission" date="2016-10" db="EMBL/GenBank/DDBJ databases">
        <authorList>
            <person name="de Groot N.N."/>
        </authorList>
    </citation>
    <scope>NUCLEOTIDE SEQUENCE [LARGE SCALE GENOMIC DNA]</scope>
    <source>
        <strain evidence="2 3">DSM 16199</strain>
    </source>
</reference>
<evidence type="ECO:0000313" key="3">
    <source>
        <dbReference type="Proteomes" id="UP000199550"/>
    </source>
</evidence>
<dbReference type="PROSITE" id="PS00092">
    <property type="entry name" value="N6_MTASE"/>
    <property type="match status" value="1"/>
</dbReference>
<dbReference type="InterPro" id="IPR001387">
    <property type="entry name" value="Cro/C1-type_HTH"/>
</dbReference>
<gene>
    <name evidence="2" type="ORF">SAMN04488004_13014</name>
</gene>
<dbReference type="Proteomes" id="UP000199550">
    <property type="component" value="Unassembled WGS sequence"/>
</dbReference>
<keyword evidence="3" id="KW-1185">Reference proteome</keyword>
<dbReference type="PRINTS" id="PR00507">
    <property type="entry name" value="N12N6MTFRASE"/>
</dbReference>
<dbReference type="GO" id="GO:0032259">
    <property type="term" value="P:methylation"/>
    <property type="evidence" value="ECO:0007669"/>
    <property type="project" value="InterPro"/>
</dbReference>
<dbReference type="GO" id="GO:0003677">
    <property type="term" value="F:DNA binding"/>
    <property type="evidence" value="ECO:0007669"/>
    <property type="project" value="InterPro"/>
</dbReference>
<dbReference type="CDD" id="cd00093">
    <property type="entry name" value="HTH_XRE"/>
    <property type="match status" value="1"/>
</dbReference>
<dbReference type="SUPFAM" id="SSF53335">
    <property type="entry name" value="S-adenosyl-L-methionine-dependent methyltransferases"/>
    <property type="match status" value="1"/>
</dbReference>
<sequence length="298" mass="33411">MDHLFQLSQMQSIILPITIKIPNATVDSLARDSGLAWKTTRLVLKGQGTIASLDRLRVALKLKWSWTPLDQGVAPGAALAARRQAKGLSQRAMATRLEISPQTIVTLETRFAGRIDTLRRYLRILRINDVLIVPSKRLVPGQNDAAADVVYTPRDLAYKIQQTFASEIRGSVLDPARGDGAFYNAFPEWVDKHWCEASEGQDFFDWSTPVDWIVTNPPWSIFRDFLTHSLRIADNILFLAPLTHYTTKSRVKLIADAGFAVKRIVMVPTPADWPASGFQLAAVWLQKGWKGPAKFETM</sequence>
<dbReference type="Pfam" id="PF13560">
    <property type="entry name" value="HTH_31"/>
    <property type="match status" value="1"/>
</dbReference>
<dbReference type="Gene3D" id="3.40.50.150">
    <property type="entry name" value="Vaccinia Virus protein VP39"/>
    <property type="match status" value="1"/>
</dbReference>
<dbReference type="InterPro" id="IPR029063">
    <property type="entry name" value="SAM-dependent_MTases_sf"/>
</dbReference>
<proteinExistence type="predicted"/>
<organism evidence="2 3">
    <name type="scientific">Loktanella salsilacus</name>
    <dbReference type="NCBI Taxonomy" id="195913"/>
    <lineage>
        <taxon>Bacteria</taxon>
        <taxon>Pseudomonadati</taxon>
        <taxon>Pseudomonadota</taxon>
        <taxon>Alphaproteobacteria</taxon>
        <taxon>Rhodobacterales</taxon>
        <taxon>Roseobacteraceae</taxon>
        <taxon>Loktanella</taxon>
    </lineage>
</organism>
<dbReference type="RefSeq" id="WP_139222691.1">
    <property type="nucleotide sequence ID" value="NZ_FOTF01000030.1"/>
</dbReference>
<dbReference type="OrthoDB" id="7852540at2"/>
<dbReference type="EMBL" id="FOTF01000030">
    <property type="protein sequence ID" value="SFL58613.1"/>
    <property type="molecule type" value="Genomic_DNA"/>
</dbReference>
<evidence type="ECO:0000259" key="1">
    <source>
        <dbReference type="PROSITE" id="PS50943"/>
    </source>
</evidence>
<evidence type="ECO:0000313" key="2">
    <source>
        <dbReference type="EMBL" id="SFL58613.1"/>
    </source>
</evidence>
<dbReference type="GO" id="GO:0008168">
    <property type="term" value="F:methyltransferase activity"/>
    <property type="evidence" value="ECO:0007669"/>
    <property type="project" value="InterPro"/>
</dbReference>